<comment type="caution">
    <text evidence="2">The sequence shown here is derived from an EMBL/GenBank/DDBJ whole genome shotgun (WGS) entry which is preliminary data.</text>
</comment>
<sequence>MKLSHILPLVVGSAAAGVFASMSPAQALTTWTLNSTTFSDGSYVTGSFNYDETNTSLSAAAYTGVSILLFNNTNTQLASYTLANLADSNGYTLRLGDGTYWVRIYNAPSFWTNVSSPVFITGFTAYGQSATFGSNQLGSGSSGTITASAAVPFDIPGGATIPTVGSLLALGAMRKVKKSLALKTRIANPVTTTVS</sequence>
<evidence type="ECO:0000313" key="2">
    <source>
        <dbReference type="EMBL" id="MBD2694985.1"/>
    </source>
</evidence>
<feature type="chain" id="PRO_5046344347" evidence="1">
    <location>
        <begin position="28"/>
        <end position="195"/>
    </location>
</feature>
<organism evidence="2 3">
    <name type="scientific">Anabaena catenula FACHB-362</name>
    <dbReference type="NCBI Taxonomy" id="2692877"/>
    <lineage>
        <taxon>Bacteria</taxon>
        <taxon>Bacillati</taxon>
        <taxon>Cyanobacteriota</taxon>
        <taxon>Cyanophyceae</taxon>
        <taxon>Nostocales</taxon>
        <taxon>Nostocaceae</taxon>
        <taxon>Anabaena</taxon>
    </lineage>
</organism>
<proteinExistence type="predicted"/>
<protein>
    <submittedName>
        <fullName evidence="2">Uncharacterized protein</fullName>
    </submittedName>
</protein>
<feature type="signal peptide" evidence="1">
    <location>
        <begin position="1"/>
        <end position="27"/>
    </location>
</feature>
<evidence type="ECO:0000256" key="1">
    <source>
        <dbReference type="SAM" id="SignalP"/>
    </source>
</evidence>
<name>A0ABR8JC05_9NOST</name>
<dbReference type="EMBL" id="JACJTQ010000070">
    <property type="protein sequence ID" value="MBD2694985.1"/>
    <property type="molecule type" value="Genomic_DNA"/>
</dbReference>
<dbReference type="Proteomes" id="UP000660381">
    <property type="component" value="Unassembled WGS sequence"/>
</dbReference>
<reference evidence="2 3" key="1">
    <citation type="journal article" date="2020" name="ISME J.">
        <title>Comparative genomics reveals insights into cyanobacterial evolution and habitat adaptation.</title>
        <authorList>
            <person name="Chen M.Y."/>
            <person name="Teng W.K."/>
            <person name="Zhao L."/>
            <person name="Hu C.X."/>
            <person name="Zhou Y.K."/>
            <person name="Han B.P."/>
            <person name="Song L.R."/>
            <person name="Shu W.S."/>
        </authorList>
    </citation>
    <scope>NUCLEOTIDE SEQUENCE [LARGE SCALE GENOMIC DNA]</scope>
    <source>
        <strain evidence="2 3">FACHB-362</strain>
    </source>
</reference>
<accession>A0ABR8JC05</accession>
<gene>
    <name evidence="2" type="ORF">H6G68_25180</name>
</gene>
<keyword evidence="1" id="KW-0732">Signal</keyword>
<evidence type="ECO:0000313" key="3">
    <source>
        <dbReference type="Proteomes" id="UP000660381"/>
    </source>
</evidence>
<dbReference type="RefSeq" id="WP_190909096.1">
    <property type="nucleotide sequence ID" value="NZ_JACJTQ010000070.1"/>
</dbReference>
<keyword evidence="3" id="KW-1185">Reference proteome</keyword>